<protein>
    <recommendedName>
        <fullName evidence="1">Monalysin Pore-forming domain-containing protein</fullName>
    </recommendedName>
</protein>
<evidence type="ECO:0000313" key="2">
    <source>
        <dbReference type="EMBL" id="KAK5578519.1"/>
    </source>
</evidence>
<proteinExistence type="predicted"/>
<dbReference type="Pfam" id="PF18063">
    <property type="entry name" value="BB_PF"/>
    <property type="match status" value="1"/>
</dbReference>
<reference evidence="2 3" key="1">
    <citation type="submission" date="2023-11" db="EMBL/GenBank/DDBJ databases">
        <title>Dfirmibasis_genome.</title>
        <authorList>
            <person name="Edelbroek B."/>
            <person name="Kjellin J."/>
            <person name="Jerlstrom-Hultqvist J."/>
            <person name="Soderbom F."/>
        </authorList>
    </citation>
    <scope>NUCLEOTIDE SEQUENCE [LARGE SCALE GENOMIC DNA]</scope>
    <source>
        <strain evidence="2 3">TNS-C-14</strain>
    </source>
</reference>
<dbReference type="InterPro" id="IPR040927">
    <property type="entry name" value="PF_Monalysin"/>
</dbReference>
<evidence type="ECO:0000313" key="3">
    <source>
        <dbReference type="Proteomes" id="UP001344447"/>
    </source>
</evidence>
<feature type="domain" description="Monalysin Pore-forming" evidence="1">
    <location>
        <begin position="60"/>
        <end position="271"/>
    </location>
</feature>
<organism evidence="2 3">
    <name type="scientific">Dictyostelium firmibasis</name>
    <dbReference type="NCBI Taxonomy" id="79012"/>
    <lineage>
        <taxon>Eukaryota</taxon>
        <taxon>Amoebozoa</taxon>
        <taxon>Evosea</taxon>
        <taxon>Eumycetozoa</taxon>
        <taxon>Dictyostelia</taxon>
        <taxon>Dictyosteliales</taxon>
        <taxon>Dictyosteliaceae</taxon>
        <taxon>Dictyostelium</taxon>
    </lineage>
</organism>
<dbReference type="InterPro" id="IPR038768">
    <property type="entry name" value="SmlA"/>
</dbReference>
<keyword evidence="3" id="KW-1185">Reference proteome</keyword>
<dbReference type="CDD" id="cd17904">
    <property type="entry name" value="PFM_monalysin-like"/>
    <property type="match status" value="1"/>
</dbReference>
<comment type="caution">
    <text evidence="2">The sequence shown here is derived from an EMBL/GenBank/DDBJ whole genome shotgun (WGS) entry which is preliminary data.</text>
</comment>
<dbReference type="Proteomes" id="UP001344447">
    <property type="component" value="Unassembled WGS sequence"/>
</dbReference>
<dbReference type="PANTHER" id="PTHR35884">
    <property type="entry name" value="SMALL AGGREGATE FORMATION PROTEIN"/>
    <property type="match status" value="1"/>
</dbReference>
<name>A0AAN7TSD5_9MYCE</name>
<dbReference type="PANTHER" id="PTHR35884:SF1">
    <property type="entry name" value="MONALYSIN BETA BARREL PORE-FORMING DOMAIN-CONTAINING PROTEIN-RELATED"/>
    <property type="match status" value="1"/>
</dbReference>
<sequence>MEYKEKDKEKKEIEKKELKDFEIVSNGTNFKLLQRKDFKPKFSITSHKSLEDSFEFDNAKVVSTNFAIDRHIKMKNPPDPFVFVKMPASKIVQSTIKIVYEGEGYKVVPVWVTPCSAFMRYIKSYPIVGTVTQTMEKKKGFTNRFTSKDEIKSSVSVGFFGCESSLEVTTGYEYEETVTSEESRSWSQTLTEGSYIVYQNVLVYAYIIYGGKSQQFNDMINRNNPGLNVRYFRDDKSIFFVPINRDDAFTLRYQDNTWDPVEYDVLIDYLGKNHDKWFSGGLP</sequence>
<dbReference type="AlphaFoldDB" id="A0AAN7TSD5"/>
<dbReference type="GO" id="GO:0031157">
    <property type="term" value="P:regulation of aggregate size involved in sorocarp development"/>
    <property type="evidence" value="ECO:0007669"/>
    <property type="project" value="InterPro"/>
</dbReference>
<evidence type="ECO:0000259" key="1">
    <source>
        <dbReference type="Pfam" id="PF18063"/>
    </source>
</evidence>
<gene>
    <name evidence="2" type="ORF">RB653_008191</name>
</gene>
<dbReference type="EMBL" id="JAVFKY010000003">
    <property type="protein sequence ID" value="KAK5578519.1"/>
    <property type="molecule type" value="Genomic_DNA"/>
</dbReference>
<accession>A0AAN7TSD5</accession>